<proteinExistence type="predicted"/>
<organism evidence="1">
    <name type="scientific">Cronobacter phage CS01</name>
    <dbReference type="NCBI Taxonomy" id="2496544"/>
    <lineage>
        <taxon>Viruses</taxon>
        <taxon>Duplodnaviria</taxon>
        <taxon>Heunggongvirae</taxon>
        <taxon>Uroviricota</taxon>
        <taxon>Caudoviricetes</taxon>
        <taxon>Drexlerviridae</taxon>
        <taxon>Kyungwonvirus</taxon>
        <taxon>Kyungwonvirus CS01</taxon>
    </lineage>
</organism>
<name>A0A3B8E017_9CAUD</name>
<gene>
    <name evidence="1" type="ORF">CS01_064</name>
</gene>
<evidence type="ECO:0000313" key="2">
    <source>
        <dbReference type="Proteomes" id="UP000279491"/>
    </source>
</evidence>
<dbReference type="Proteomes" id="UP000279491">
    <property type="component" value="Segment"/>
</dbReference>
<reference evidence="1" key="1">
    <citation type="submission" date="2018-09" db="EMBL/GenBank/DDBJ databases">
        <title>Genome Analysis and Characterisation of Bacteriophage CS01 Active against Cronobacter sakazakii.</title>
        <authorList>
            <person name="Kim G.-H."/>
            <person name="Kim J."/>
            <person name="Yoon S.-S."/>
        </authorList>
    </citation>
    <scope>NUCLEOTIDE SEQUENCE [LARGE SCALE GENOMIC DNA]</scope>
</reference>
<evidence type="ECO:0000313" key="1">
    <source>
        <dbReference type="EMBL" id="AYJ73352.1"/>
    </source>
</evidence>
<sequence>MRVAELTDKGEWLLFRGLVCEMITKDAYASAVIPDPWDFSGALDMSFEDIRKYDLKEWPIYIARELESFVECDKEMCKKH</sequence>
<accession>A0A3B8E017</accession>
<keyword evidence="2" id="KW-1185">Reference proteome</keyword>
<protein>
    <submittedName>
        <fullName evidence="1">Uncharacterized protein</fullName>
    </submittedName>
</protein>
<dbReference type="EMBL" id="MH845412">
    <property type="protein sequence ID" value="AYJ73352.1"/>
    <property type="molecule type" value="Genomic_DNA"/>
</dbReference>